<keyword evidence="3" id="KW-0378">Hydrolase</keyword>
<evidence type="ECO:0000259" key="5">
    <source>
        <dbReference type="Pfam" id="PF02902"/>
    </source>
</evidence>
<dbReference type="Pfam" id="PF02902">
    <property type="entry name" value="Peptidase_C48"/>
    <property type="match status" value="1"/>
</dbReference>
<protein>
    <recommendedName>
        <fullName evidence="5">Ubiquitin-like protease family profile domain-containing protein</fullName>
    </recommendedName>
</protein>
<dbReference type="SUPFAM" id="SSF54001">
    <property type="entry name" value="Cysteine proteinases"/>
    <property type="match status" value="1"/>
</dbReference>
<keyword evidence="7" id="KW-1185">Reference proteome</keyword>
<evidence type="ECO:0000256" key="3">
    <source>
        <dbReference type="ARBA" id="ARBA00022801"/>
    </source>
</evidence>
<organism evidence="6 7">
    <name type="scientific">Ficus carica</name>
    <name type="common">Common fig</name>
    <dbReference type="NCBI Taxonomy" id="3494"/>
    <lineage>
        <taxon>Eukaryota</taxon>
        <taxon>Viridiplantae</taxon>
        <taxon>Streptophyta</taxon>
        <taxon>Embryophyta</taxon>
        <taxon>Tracheophyta</taxon>
        <taxon>Spermatophyta</taxon>
        <taxon>Magnoliopsida</taxon>
        <taxon>eudicotyledons</taxon>
        <taxon>Gunneridae</taxon>
        <taxon>Pentapetalae</taxon>
        <taxon>rosids</taxon>
        <taxon>fabids</taxon>
        <taxon>Rosales</taxon>
        <taxon>Moraceae</taxon>
        <taxon>Ficeae</taxon>
        <taxon>Ficus</taxon>
    </lineage>
</organism>
<name>A0AA88JB69_FICCA</name>
<dbReference type="AlphaFoldDB" id="A0AA88JB69"/>
<sequence>MLSANIIEKGEGKAEPALPVSSIHEINAERVELDAMKTTSPDIGSVAHIGVQTAMEFLTADKVILSHEDAENDMNQQVDEGERIPEGEEMRDPGIQTKDENVEEEIILEQDFIKVAEPGNDDSGDVIPKKKRARLSRLGQRLARPMTDVGSPSIAPTKQPNPLSPGLADEPPQETLEEFKEWIKKGLLKRPPSGKRPPRYGAKYESFHKPHDLGFMTVANKAWYYKLATSPVWLWDEHIDVAFYYLRKKIRQYPELEKRQVTTVDTFFSVKVRGLWSVYQRSPETFDWDSCDSILRLMLGIRVQSDRLSLFEFKPKEAHETYPIPVTIMTDIPRQGNGGDCGIFTIKNAERLIKWRDVWYWVIQERMQIFREWMTCYLWGHARQKLEGQYKSDDDVDMDF</sequence>
<feature type="region of interest" description="Disordered" evidence="4">
    <location>
        <begin position="144"/>
        <end position="172"/>
    </location>
</feature>
<evidence type="ECO:0000256" key="4">
    <source>
        <dbReference type="SAM" id="MobiDB-lite"/>
    </source>
</evidence>
<dbReference type="GO" id="GO:0006508">
    <property type="term" value="P:proteolysis"/>
    <property type="evidence" value="ECO:0007669"/>
    <property type="project" value="UniProtKB-KW"/>
</dbReference>
<dbReference type="GO" id="GO:0008234">
    <property type="term" value="F:cysteine-type peptidase activity"/>
    <property type="evidence" value="ECO:0007669"/>
    <property type="project" value="InterPro"/>
</dbReference>
<dbReference type="InterPro" id="IPR038765">
    <property type="entry name" value="Papain-like_cys_pep_sf"/>
</dbReference>
<evidence type="ECO:0000313" key="7">
    <source>
        <dbReference type="Proteomes" id="UP001187192"/>
    </source>
</evidence>
<keyword evidence="2" id="KW-0645">Protease</keyword>
<comment type="similarity">
    <text evidence="1">Belongs to the peptidase C48 family.</text>
</comment>
<evidence type="ECO:0000256" key="2">
    <source>
        <dbReference type="ARBA" id="ARBA00022670"/>
    </source>
</evidence>
<evidence type="ECO:0000313" key="6">
    <source>
        <dbReference type="EMBL" id="GMN67357.1"/>
    </source>
</evidence>
<dbReference type="InterPro" id="IPR003653">
    <property type="entry name" value="Peptidase_C48_C"/>
</dbReference>
<dbReference type="EMBL" id="BTGU01000438">
    <property type="protein sequence ID" value="GMN67357.1"/>
    <property type="molecule type" value="Genomic_DNA"/>
</dbReference>
<proteinExistence type="inferred from homology"/>
<accession>A0AA88JB69</accession>
<dbReference type="Proteomes" id="UP001187192">
    <property type="component" value="Unassembled WGS sequence"/>
</dbReference>
<reference evidence="6" key="1">
    <citation type="submission" date="2023-07" db="EMBL/GenBank/DDBJ databases">
        <title>draft genome sequence of fig (Ficus carica).</title>
        <authorList>
            <person name="Takahashi T."/>
            <person name="Nishimura K."/>
        </authorList>
    </citation>
    <scope>NUCLEOTIDE SEQUENCE</scope>
</reference>
<gene>
    <name evidence="6" type="ORF">TIFTF001_036418</name>
</gene>
<feature type="domain" description="Ubiquitin-like protease family profile" evidence="5">
    <location>
        <begin position="322"/>
        <end position="359"/>
    </location>
</feature>
<dbReference type="Gene3D" id="3.40.395.10">
    <property type="entry name" value="Adenoviral Proteinase, Chain A"/>
    <property type="match status" value="1"/>
</dbReference>
<evidence type="ECO:0000256" key="1">
    <source>
        <dbReference type="ARBA" id="ARBA00005234"/>
    </source>
</evidence>
<comment type="caution">
    <text evidence="6">The sequence shown here is derived from an EMBL/GenBank/DDBJ whole genome shotgun (WGS) entry which is preliminary data.</text>
</comment>